<dbReference type="STRING" id="388408.LAX5112_04075"/>
<sequence length="126" mass="15141">MARNSREIERMFKMQEQILKLSSWILQDLDSQAHKLNEKERRILLALSNGDLAQHDRFIANAAERLRRIIEEMARITAAREKVNAEFERQRHMLKTMSERLAVMRGEEQRANDERELQEYLDRRYG</sequence>
<keyword evidence="1" id="KW-0175">Coiled coil</keyword>
<dbReference type="RefSeq" id="WP_008196338.1">
    <property type="nucleotide sequence ID" value="NZ_CXWD01000019.1"/>
</dbReference>
<evidence type="ECO:0000313" key="3">
    <source>
        <dbReference type="Proteomes" id="UP000053235"/>
    </source>
</evidence>
<proteinExistence type="predicted"/>
<keyword evidence="3" id="KW-1185">Reference proteome</keyword>
<evidence type="ECO:0000256" key="1">
    <source>
        <dbReference type="SAM" id="Coils"/>
    </source>
</evidence>
<gene>
    <name evidence="2" type="ORF">LAX5112_04075</name>
</gene>
<feature type="coiled-coil region" evidence="1">
    <location>
        <begin position="59"/>
        <end position="123"/>
    </location>
</feature>
<evidence type="ECO:0000313" key="2">
    <source>
        <dbReference type="EMBL" id="CTQ74991.1"/>
    </source>
</evidence>
<dbReference type="Proteomes" id="UP000053235">
    <property type="component" value="Unassembled WGS sequence"/>
</dbReference>
<name>A0A0M7AKB9_9HYPH</name>
<reference evidence="3" key="1">
    <citation type="submission" date="2015-07" db="EMBL/GenBank/DDBJ databases">
        <authorList>
            <person name="Rodrigo-Torres Lidia"/>
            <person name="Arahal R.David."/>
        </authorList>
    </citation>
    <scope>NUCLEOTIDE SEQUENCE [LARGE SCALE GENOMIC DNA]</scope>
    <source>
        <strain evidence="3">CECT 5112</strain>
    </source>
</reference>
<protein>
    <recommendedName>
        <fullName evidence="4">Flagellar biosynthesis protein R</fullName>
    </recommendedName>
</protein>
<evidence type="ECO:0008006" key="4">
    <source>
        <dbReference type="Google" id="ProtNLM"/>
    </source>
</evidence>
<accession>A0A0M7AKB9</accession>
<organism evidence="2 3">
    <name type="scientific">Roseibium alexandrii</name>
    <dbReference type="NCBI Taxonomy" id="388408"/>
    <lineage>
        <taxon>Bacteria</taxon>
        <taxon>Pseudomonadati</taxon>
        <taxon>Pseudomonadota</taxon>
        <taxon>Alphaproteobacteria</taxon>
        <taxon>Hyphomicrobiales</taxon>
        <taxon>Stappiaceae</taxon>
        <taxon>Roseibium</taxon>
    </lineage>
</organism>
<dbReference type="EMBL" id="CXWD01000019">
    <property type="protein sequence ID" value="CTQ74991.1"/>
    <property type="molecule type" value="Genomic_DNA"/>
</dbReference>
<dbReference type="OrthoDB" id="7677944at2"/>
<dbReference type="AlphaFoldDB" id="A0A0M7AKB9"/>